<keyword evidence="1" id="KW-0833">Ubl conjugation pathway</keyword>
<dbReference type="Pfam" id="PF12937">
    <property type="entry name" value="F-box-like"/>
    <property type="match status" value="1"/>
</dbReference>
<reference evidence="3 4" key="1">
    <citation type="submission" date="2024-03" db="EMBL/GenBank/DDBJ databases">
        <title>The genome assembly and annotation of the cricket Gryllus longicercus Weissman &amp; Gray.</title>
        <authorList>
            <person name="Szrajer S."/>
            <person name="Gray D."/>
            <person name="Ylla G."/>
        </authorList>
    </citation>
    <scope>NUCLEOTIDE SEQUENCE [LARGE SCALE GENOMIC DNA]</scope>
    <source>
        <strain evidence="3">DAG 2021-001</strain>
        <tissue evidence="3">Whole body minus gut</tissue>
    </source>
</reference>
<dbReference type="InterPro" id="IPR006553">
    <property type="entry name" value="Leu-rich_rpt_Cys-con_subtyp"/>
</dbReference>
<comment type="caution">
    <text evidence="3">The sequence shown here is derived from an EMBL/GenBank/DDBJ whole genome shotgun (WGS) entry which is preliminary data.</text>
</comment>
<organism evidence="3 4">
    <name type="scientific">Gryllus longicercus</name>
    <dbReference type="NCBI Taxonomy" id="2509291"/>
    <lineage>
        <taxon>Eukaryota</taxon>
        <taxon>Metazoa</taxon>
        <taxon>Ecdysozoa</taxon>
        <taxon>Arthropoda</taxon>
        <taxon>Hexapoda</taxon>
        <taxon>Insecta</taxon>
        <taxon>Pterygota</taxon>
        <taxon>Neoptera</taxon>
        <taxon>Polyneoptera</taxon>
        <taxon>Orthoptera</taxon>
        <taxon>Ensifera</taxon>
        <taxon>Gryllidea</taxon>
        <taxon>Grylloidea</taxon>
        <taxon>Gryllidae</taxon>
        <taxon>Gryllinae</taxon>
        <taxon>Gryllus</taxon>
    </lineage>
</organism>
<dbReference type="AlphaFoldDB" id="A0AAN9V113"/>
<dbReference type="InterPro" id="IPR032675">
    <property type="entry name" value="LRR_dom_sf"/>
</dbReference>
<dbReference type="InterPro" id="IPR036047">
    <property type="entry name" value="F-box-like_dom_sf"/>
</dbReference>
<dbReference type="PANTHER" id="PTHR38926">
    <property type="entry name" value="F-BOX DOMAIN CONTAINING PROTEIN, EXPRESSED"/>
    <property type="match status" value="1"/>
</dbReference>
<dbReference type="SMART" id="SM00367">
    <property type="entry name" value="LRR_CC"/>
    <property type="match status" value="2"/>
</dbReference>
<sequence length="460" mass="53110">MVWRETRRRLDIWQFPFQYFVSLLYESLMLRCEWLQQHQKMARMKTINDLPDEILVEIFSYLTVEDLATRVRKVCSRWEEVAKENKLWRNLTYTPSNKTSLDQIIEVLKGAPKLQMFIPEGEYINGQLLKAVVTYCKDIRSLKIRVNKADNILVLIVVFFCRSIEDLSIETEDFVSTKYLLMVSLCPKLRHLKLSGQTVDNNDSLFSDILNGFPSLRRLDISNLHYKHNDLKCFLKHNKNKLHYLCVNCCPPAQSCLLPVLAKYCTVLEILHVFGHRGISSSAEFSCFKNMQHLKDLSVIDFQCNNIYGAIDYFESGVVHNLHSLKLSNFGTIDKRLTNAIFTKCLNLKDLNLGKNDSLTDDCLQFIGNLIYLEYLYLCGCNALTTKGVSYIFKCSRLKYVNLNKCKNITRESLEALCINLKRKRFYVASSIGAALHCGTWPPKVLSSTSIGLVITYSKF</sequence>
<evidence type="ECO:0000313" key="4">
    <source>
        <dbReference type="Proteomes" id="UP001378592"/>
    </source>
</evidence>
<dbReference type="EMBL" id="JAZDUA010001140">
    <property type="protein sequence ID" value="KAK7788400.1"/>
    <property type="molecule type" value="Genomic_DNA"/>
</dbReference>
<dbReference type="Proteomes" id="UP001378592">
    <property type="component" value="Unassembled WGS sequence"/>
</dbReference>
<protein>
    <recommendedName>
        <fullName evidence="2">F-box domain-containing protein</fullName>
    </recommendedName>
</protein>
<dbReference type="InterPro" id="IPR001810">
    <property type="entry name" value="F-box_dom"/>
</dbReference>
<proteinExistence type="predicted"/>
<dbReference type="PANTHER" id="PTHR38926:SF72">
    <property type="entry name" value="IM:7136021-RELATED"/>
    <property type="match status" value="1"/>
</dbReference>
<dbReference type="SUPFAM" id="SSF81383">
    <property type="entry name" value="F-box domain"/>
    <property type="match status" value="1"/>
</dbReference>
<dbReference type="Gene3D" id="1.20.1280.50">
    <property type="match status" value="1"/>
</dbReference>
<evidence type="ECO:0000259" key="2">
    <source>
        <dbReference type="PROSITE" id="PS50181"/>
    </source>
</evidence>
<evidence type="ECO:0000313" key="3">
    <source>
        <dbReference type="EMBL" id="KAK7788400.1"/>
    </source>
</evidence>
<evidence type="ECO:0000256" key="1">
    <source>
        <dbReference type="ARBA" id="ARBA00022786"/>
    </source>
</evidence>
<feature type="domain" description="F-box" evidence="2">
    <location>
        <begin position="44"/>
        <end position="91"/>
    </location>
</feature>
<gene>
    <name evidence="3" type="ORF">R5R35_005529</name>
</gene>
<dbReference type="Gene3D" id="3.80.10.10">
    <property type="entry name" value="Ribonuclease Inhibitor"/>
    <property type="match status" value="1"/>
</dbReference>
<keyword evidence="4" id="KW-1185">Reference proteome</keyword>
<name>A0AAN9V113_9ORTH</name>
<dbReference type="PROSITE" id="PS50181">
    <property type="entry name" value="FBOX"/>
    <property type="match status" value="1"/>
</dbReference>
<dbReference type="SMART" id="SM00256">
    <property type="entry name" value="FBOX"/>
    <property type="match status" value="1"/>
</dbReference>
<dbReference type="SUPFAM" id="SSF52047">
    <property type="entry name" value="RNI-like"/>
    <property type="match status" value="1"/>
</dbReference>
<accession>A0AAN9V113</accession>